<dbReference type="SUPFAM" id="SSF53790">
    <property type="entry name" value="Tetrapyrrole methylase"/>
    <property type="match status" value="1"/>
</dbReference>
<dbReference type="EC" id="2.1.1.198" evidence="6"/>
<name>A0A1F5X384_9BACT</name>
<comment type="catalytic activity">
    <reaction evidence="6">
        <text>cytidine(1402) in 16S rRNA + S-adenosyl-L-methionine = 2'-O-methylcytidine(1402) in 16S rRNA + S-adenosyl-L-homocysteine + H(+)</text>
        <dbReference type="Rhea" id="RHEA:42924"/>
        <dbReference type="Rhea" id="RHEA-COMP:10285"/>
        <dbReference type="Rhea" id="RHEA-COMP:10286"/>
        <dbReference type="ChEBI" id="CHEBI:15378"/>
        <dbReference type="ChEBI" id="CHEBI:57856"/>
        <dbReference type="ChEBI" id="CHEBI:59789"/>
        <dbReference type="ChEBI" id="CHEBI:74495"/>
        <dbReference type="ChEBI" id="CHEBI:82748"/>
        <dbReference type="EC" id="2.1.1.198"/>
    </reaction>
</comment>
<dbReference type="InterPro" id="IPR008189">
    <property type="entry name" value="rRNA_ssu_MeTfrase_I"/>
</dbReference>
<evidence type="ECO:0000256" key="1">
    <source>
        <dbReference type="ARBA" id="ARBA00022490"/>
    </source>
</evidence>
<dbReference type="Pfam" id="PF00590">
    <property type="entry name" value="TP_methylase"/>
    <property type="match status" value="1"/>
</dbReference>
<dbReference type="InterPro" id="IPR014777">
    <property type="entry name" value="4pyrrole_Mease_sub1"/>
</dbReference>
<accession>A0A1F5X384</accession>
<evidence type="ECO:0000256" key="4">
    <source>
        <dbReference type="ARBA" id="ARBA00022679"/>
    </source>
</evidence>
<comment type="function">
    <text evidence="6">Catalyzes the 2'-O-methylation of the ribose of cytidine 1402 (C1402) in 16S rRNA.</text>
</comment>
<evidence type="ECO:0000259" key="7">
    <source>
        <dbReference type="Pfam" id="PF00590"/>
    </source>
</evidence>
<feature type="domain" description="Tetrapyrrole methylase" evidence="7">
    <location>
        <begin position="3"/>
        <end position="191"/>
    </location>
</feature>
<sequence length="210" mass="23552">MKKLYVIATPIGNLKDITLRALEILKSADAILAEDTRVTKKLLTHYEISKPVIRYVYGKDYSKFSNLVLVTDAGTPAVSDPGTNLVKDLLRKDFEIIAVPGPSALAAAISISDIELSDFTFFGFPPSKKGRNKFFDKVSKSEIPVVLYESPHRILKTLKELMDASGDRNVNIGRELTKMHEEMFRGKISEAIEYFSRDKVRGEFVIIINP</sequence>
<proteinExistence type="inferred from homology"/>
<keyword evidence="4 6" id="KW-0808">Transferase</keyword>
<reference evidence="8 9" key="1">
    <citation type="journal article" date="2016" name="Nat. Commun.">
        <title>Thousands of microbial genomes shed light on interconnected biogeochemical processes in an aquifer system.</title>
        <authorList>
            <person name="Anantharaman K."/>
            <person name="Brown C.T."/>
            <person name="Hug L.A."/>
            <person name="Sharon I."/>
            <person name="Castelle C.J."/>
            <person name="Probst A.J."/>
            <person name="Thomas B.C."/>
            <person name="Singh A."/>
            <person name="Wilkins M.J."/>
            <person name="Karaoz U."/>
            <person name="Brodie E.L."/>
            <person name="Williams K.H."/>
            <person name="Hubbard S.S."/>
            <person name="Banfield J.F."/>
        </authorList>
    </citation>
    <scope>NUCLEOTIDE SEQUENCE [LARGE SCALE GENOMIC DNA]</scope>
</reference>
<dbReference type="GO" id="GO:0005737">
    <property type="term" value="C:cytoplasm"/>
    <property type="evidence" value="ECO:0007669"/>
    <property type="project" value="UniProtKB-SubCell"/>
</dbReference>
<comment type="similarity">
    <text evidence="6">Belongs to the methyltransferase superfamily. RsmI family.</text>
</comment>
<keyword evidence="1 6" id="KW-0963">Cytoplasm</keyword>
<protein>
    <recommendedName>
        <fullName evidence="6">Ribosomal RNA small subunit methyltransferase I</fullName>
        <ecNumber evidence="6">2.1.1.198</ecNumber>
    </recommendedName>
    <alternativeName>
        <fullName evidence="6">16S rRNA 2'-O-ribose C1402 methyltransferase</fullName>
    </alternativeName>
    <alternativeName>
        <fullName evidence="6">rRNA (cytidine-2'-O-)-methyltransferase RsmI</fullName>
    </alternativeName>
</protein>
<dbReference type="GO" id="GO:0070677">
    <property type="term" value="F:rRNA (cytosine-2'-O-)-methyltransferase activity"/>
    <property type="evidence" value="ECO:0007669"/>
    <property type="project" value="UniProtKB-UniRule"/>
</dbReference>
<dbReference type="CDD" id="cd11648">
    <property type="entry name" value="RsmI"/>
    <property type="match status" value="1"/>
</dbReference>
<dbReference type="HAMAP" id="MF_01877">
    <property type="entry name" value="16SrRNA_methyltr_I"/>
    <property type="match status" value="1"/>
</dbReference>
<dbReference type="EMBL" id="MFIE01000022">
    <property type="protein sequence ID" value="OGF82346.1"/>
    <property type="molecule type" value="Genomic_DNA"/>
</dbReference>
<dbReference type="Gene3D" id="3.30.950.10">
    <property type="entry name" value="Methyltransferase, Cobalt-precorrin-4 Transmethylase, Domain 2"/>
    <property type="match status" value="1"/>
</dbReference>
<evidence type="ECO:0000313" key="9">
    <source>
        <dbReference type="Proteomes" id="UP000178684"/>
    </source>
</evidence>
<dbReference type="FunFam" id="3.30.950.10:FF:000002">
    <property type="entry name" value="Ribosomal RNA small subunit methyltransferase I"/>
    <property type="match status" value="1"/>
</dbReference>
<dbReference type="InterPro" id="IPR014776">
    <property type="entry name" value="4pyrrole_Mease_sub2"/>
</dbReference>
<keyword evidence="2 6" id="KW-0698">rRNA processing</keyword>
<comment type="subcellular location">
    <subcellularLocation>
        <location evidence="6">Cytoplasm</location>
    </subcellularLocation>
</comment>
<keyword evidence="5 6" id="KW-0949">S-adenosyl-L-methionine</keyword>
<dbReference type="InterPro" id="IPR000878">
    <property type="entry name" value="4pyrrol_Mease"/>
</dbReference>
<dbReference type="PANTHER" id="PTHR46111">
    <property type="entry name" value="RIBOSOMAL RNA SMALL SUBUNIT METHYLTRANSFERASE I"/>
    <property type="match status" value="1"/>
</dbReference>
<evidence type="ECO:0000256" key="6">
    <source>
        <dbReference type="HAMAP-Rule" id="MF_01877"/>
    </source>
</evidence>
<organism evidence="8 9">
    <name type="scientific">Candidatus Giovannonibacteria bacterium RIFCSPLOWO2_01_FULL_46_13</name>
    <dbReference type="NCBI Taxonomy" id="1798352"/>
    <lineage>
        <taxon>Bacteria</taxon>
        <taxon>Candidatus Giovannoniibacteriota</taxon>
    </lineage>
</organism>
<comment type="caution">
    <text evidence="8">The sequence shown here is derived from an EMBL/GenBank/DDBJ whole genome shotgun (WGS) entry which is preliminary data.</text>
</comment>
<gene>
    <name evidence="6" type="primary">rsmI</name>
    <name evidence="8" type="ORF">A3B18_00115</name>
</gene>
<dbReference type="InterPro" id="IPR035996">
    <property type="entry name" value="4pyrrol_Methylase_sf"/>
</dbReference>
<dbReference type="PANTHER" id="PTHR46111:SF1">
    <property type="entry name" value="RIBOSOMAL RNA SMALL SUBUNIT METHYLTRANSFERASE I"/>
    <property type="match status" value="1"/>
</dbReference>
<keyword evidence="3 6" id="KW-0489">Methyltransferase</keyword>
<evidence type="ECO:0000313" key="8">
    <source>
        <dbReference type="EMBL" id="OGF82346.1"/>
    </source>
</evidence>
<dbReference type="NCBIfam" id="TIGR00096">
    <property type="entry name" value="16S rRNA (cytidine(1402)-2'-O)-methyltransferase"/>
    <property type="match status" value="1"/>
</dbReference>
<dbReference type="PIRSF" id="PIRSF005917">
    <property type="entry name" value="MTase_YraL"/>
    <property type="match status" value="1"/>
</dbReference>
<evidence type="ECO:0000256" key="3">
    <source>
        <dbReference type="ARBA" id="ARBA00022603"/>
    </source>
</evidence>
<dbReference type="Gene3D" id="3.40.1010.10">
    <property type="entry name" value="Cobalt-precorrin-4 Transmethylase, Domain 1"/>
    <property type="match status" value="1"/>
</dbReference>
<dbReference type="Proteomes" id="UP000178684">
    <property type="component" value="Unassembled WGS sequence"/>
</dbReference>
<evidence type="ECO:0000256" key="2">
    <source>
        <dbReference type="ARBA" id="ARBA00022552"/>
    </source>
</evidence>
<dbReference type="AlphaFoldDB" id="A0A1F5X384"/>
<evidence type="ECO:0000256" key="5">
    <source>
        <dbReference type="ARBA" id="ARBA00022691"/>
    </source>
</evidence>